<reference evidence="2" key="1">
    <citation type="journal article" date="2015" name="Nat. Genet.">
        <title>The genome and transcriptome of the zoonotic hookworm Ancylostoma ceylanicum identify infection-specific gene families.</title>
        <authorList>
            <person name="Schwarz E.M."/>
            <person name="Hu Y."/>
            <person name="Antoshechkin I."/>
            <person name="Miller M.M."/>
            <person name="Sternberg P.W."/>
            <person name="Aroian R.V."/>
        </authorList>
    </citation>
    <scope>NUCLEOTIDE SEQUENCE</scope>
    <source>
        <strain evidence="2">HY135</strain>
    </source>
</reference>
<accession>A0A016TL57</accession>
<dbReference type="EMBL" id="JARK01001430">
    <property type="protein sequence ID" value="EYC03318.1"/>
    <property type="molecule type" value="Genomic_DNA"/>
</dbReference>
<sequence length="218" mass="25110">MKTTYALWMTSTSLADHLSHQKKMERASSISSIQNKYIRFRRILFQPPILHSMEERCAINLHDGQLPTVQLNLSVIAPQSLPSCNFAYIPPEADWEKQIQHLPTVINPHYDMANEVDLSRIAINNAQKEQLRDIIRYHTKAFVGPDGHLGHYKRQIRNRIDLADNAVIPIRKIYSVPLKKRQEIEKQISQMLEQGIICESTSPFCAPIVLFKKLEANT</sequence>
<comment type="caution">
    <text evidence="1">The sequence shown here is derived from an EMBL/GenBank/DDBJ whole genome shotgun (WGS) entry which is preliminary data.</text>
</comment>
<dbReference type="SUPFAM" id="SSF56672">
    <property type="entry name" value="DNA/RNA polymerases"/>
    <property type="match status" value="1"/>
</dbReference>
<dbReference type="Proteomes" id="UP000024635">
    <property type="component" value="Unassembled WGS sequence"/>
</dbReference>
<dbReference type="Gene3D" id="3.10.10.10">
    <property type="entry name" value="HIV Type 1 Reverse Transcriptase, subunit A, domain 1"/>
    <property type="match status" value="1"/>
</dbReference>
<keyword evidence="2" id="KW-1185">Reference proteome</keyword>
<dbReference type="AlphaFoldDB" id="A0A016TL57"/>
<protein>
    <submittedName>
        <fullName evidence="1">Uncharacterized protein</fullName>
    </submittedName>
</protein>
<organism evidence="1 2">
    <name type="scientific">Ancylostoma ceylanicum</name>
    <dbReference type="NCBI Taxonomy" id="53326"/>
    <lineage>
        <taxon>Eukaryota</taxon>
        <taxon>Metazoa</taxon>
        <taxon>Ecdysozoa</taxon>
        <taxon>Nematoda</taxon>
        <taxon>Chromadorea</taxon>
        <taxon>Rhabditida</taxon>
        <taxon>Rhabditina</taxon>
        <taxon>Rhabditomorpha</taxon>
        <taxon>Strongyloidea</taxon>
        <taxon>Ancylostomatidae</taxon>
        <taxon>Ancylostomatinae</taxon>
        <taxon>Ancylostoma</taxon>
    </lineage>
</organism>
<dbReference type="OrthoDB" id="5846951at2759"/>
<proteinExistence type="predicted"/>
<dbReference type="InterPro" id="IPR043502">
    <property type="entry name" value="DNA/RNA_pol_sf"/>
</dbReference>
<name>A0A016TL57_9BILA</name>
<evidence type="ECO:0000313" key="2">
    <source>
        <dbReference type="Proteomes" id="UP000024635"/>
    </source>
</evidence>
<evidence type="ECO:0000313" key="1">
    <source>
        <dbReference type="EMBL" id="EYC03318.1"/>
    </source>
</evidence>
<gene>
    <name evidence="1" type="primary">Acey_s0094.g2687</name>
    <name evidence="1" type="ORF">Y032_0094g2687</name>
</gene>